<name>A0A2M3ZPV3_9DIPT</name>
<sequence>MVMVVAVAIVAIVSSSSSSSSFATVMMAIVGGGVAAVTRLLAAVAAHWLRIFLLRPTIIVPVVGGRATLVPILTSLYCVLTAPFYALHSLQALQAHRILAIMGPRSASSSALLSRSITIALTVATGGVGSPVAGVGVAAGTAVAVTTTTTTTTGTGATVIGCIVQLLIRPVVPGDVTGQDAPATDTSLPATAEQITIRTEQATG</sequence>
<feature type="transmembrane region" description="Helical" evidence="1">
    <location>
        <begin position="29"/>
        <end position="49"/>
    </location>
</feature>
<evidence type="ECO:0000313" key="3">
    <source>
        <dbReference type="EMBL" id="MBW30418.1"/>
    </source>
</evidence>
<feature type="signal peptide" evidence="2">
    <location>
        <begin position="1"/>
        <end position="18"/>
    </location>
</feature>
<reference evidence="3" key="1">
    <citation type="submission" date="2018-01" db="EMBL/GenBank/DDBJ databases">
        <title>An insight into the sialome of Amazonian anophelines.</title>
        <authorList>
            <person name="Ribeiro J.M."/>
            <person name="Scarpassa V."/>
            <person name="Calvo E."/>
        </authorList>
    </citation>
    <scope>NUCLEOTIDE SEQUENCE</scope>
    <source>
        <tissue evidence="3">Salivary glands</tissue>
    </source>
</reference>
<feature type="chain" id="PRO_5014954087" evidence="2">
    <location>
        <begin position="19"/>
        <end position="204"/>
    </location>
</feature>
<dbReference type="EMBL" id="GGFM01009667">
    <property type="protein sequence ID" value="MBW30418.1"/>
    <property type="molecule type" value="Transcribed_RNA"/>
</dbReference>
<keyword evidence="1" id="KW-1133">Transmembrane helix</keyword>
<keyword evidence="2" id="KW-0732">Signal</keyword>
<organism evidence="3">
    <name type="scientific">Anopheles braziliensis</name>
    <dbReference type="NCBI Taxonomy" id="58242"/>
    <lineage>
        <taxon>Eukaryota</taxon>
        <taxon>Metazoa</taxon>
        <taxon>Ecdysozoa</taxon>
        <taxon>Arthropoda</taxon>
        <taxon>Hexapoda</taxon>
        <taxon>Insecta</taxon>
        <taxon>Pterygota</taxon>
        <taxon>Neoptera</taxon>
        <taxon>Endopterygota</taxon>
        <taxon>Diptera</taxon>
        <taxon>Nematocera</taxon>
        <taxon>Culicoidea</taxon>
        <taxon>Culicidae</taxon>
        <taxon>Anophelinae</taxon>
        <taxon>Anopheles</taxon>
    </lineage>
</organism>
<protein>
    <submittedName>
        <fullName evidence="3">Putative secreted peptide</fullName>
    </submittedName>
</protein>
<keyword evidence="1" id="KW-0812">Transmembrane</keyword>
<evidence type="ECO:0000256" key="2">
    <source>
        <dbReference type="SAM" id="SignalP"/>
    </source>
</evidence>
<evidence type="ECO:0000256" key="1">
    <source>
        <dbReference type="SAM" id="Phobius"/>
    </source>
</evidence>
<dbReference type="AlphaFoldDB" id="A0A2M3ZPV3"/>
<feature type="transmembrane region" description="Helical" evidence="1">
    <location>
        <begin position="69"/>
        <end position="87"/>
    </location>
</feature>
<accession>A0A2M3ZPV3</accession>
<proteinExistence type="predicted"/>
<keyword evidence="1" id="KW-0472">Membrane</keyword>